<dbReference type="EMBL" id="DVOF01000084">
    <property type="protein sequence ID" value="HIV02483.1"/>
    <property type="molecule type" value="Genomic_DNA"/>
</dbReference>
<feature type="modified residue" description="N6-(pyridoxal phosphate)lysine" evidence="9">
    <location>
        <position position="657"/>
    </location>
</feature>
<evidence type="ECO:0000256" key="3">
    <source>
        <dbReference type="ARBA" id="ARBA00006047"/>
    </source>
</evidence>
<organism evidence="11 12">
    <name type="scientific">Candidatus Aphodoplasma excrementigallinarum</name>
    <dbReference type="NCBI Taxonomy" id="2840673"/>
    <lineage>
        <taxon>Bacteria</taxon>
        <taxon>Bacillati</taxon>
        <taxon>Bacillota</taxon>
        <taxon>Clostridia</taxon>
        <taxon>Eubacteriales</taxon>
        <taxon>Candidatus Aphodoplasma</taxon>
    </lineage>
</organism>
<name>A0A9D1SZ83_9FIRM</name>
<proteinExistence type="inferred from homology"/>
<keyword evidence="5 10" id="KW-0808">Transferase</keyword>
<evidence type="ECO:0000256" key="9">
    <source>
        <dbReference type="PIRSR" id="PIRSR000460-1"/>
    </source>
</evidence>
<dbReference type="SUPFAM" id="SSF53756">
    <property type="entry name" value="UDP-Glycosyltransferase/glycogen phosphorylase"/>
    <property type="match status" value="1"/>
</dbReference>
<dbReference type="GO" id="GO:0008184">
    <property type="term" value="F:glycogen phosphorylase activity"/>
    <property type="evidence" value="ECO:0007669"/>
    <property type="project" value="InterPro"/>
</dbReference>
<evidence type="ECO:0000256" key="4">
    <source>
        <dbReference type="ARBA" id="ARBA00022676"/>
    </source>
</evidence>
<evidence type="ECO:0000256" key="5">
    <source>
        <dbReference type="ARBA" id="ARBA00022679"/>
    </source>
</evidence>
<dbReference type="EC" id="2.4.1.1" evidence="10"/>
<accession>A0A9D1SZ83</accession>
<dbReference type="PANTHER" id="PTHR11468">
    <property type="entry name" value="GLYCOGEN PHOSPHORYLASE"/>
    <property type="match status" value="1"/>
</dbReference>
<keyword evidence="4 10" id="KW-0328">Glycosyltransferase</keyword>
<keyword evidence="7 10" id="KW-0119">Carbohydrate metabolism</keyword>
<dbReference type="GO" id="GO:0005980">
    <property type="term" value="P:glycogen catabolic process"/>
    <property type="evidence" value="ECO:0007669"/>
    <property type="project" value="TreeGrafter"/>
</dbReference>
<gene>
    <name evidence="11" type="ORF">IAC74_02820</name>
</gene>
<dbReference type="PROSITE" id="PS00102">
    <property type="entry name" value="PHOSPHORYLASE"/>
    <property type="match status" value="1"/>
</dbReference>
<comment type="function">
    <text evidence="10">Allosteric enzyme that catalyzes the rate-limiting step in glycogen catabolism, the phosphorolytic cleavage of glycogen to produce glucose-1-phosphate, and plays a central role in maintaining cellular and organismal glucose homeostasis.</text>
</comment>
<dbReference type="NCBIfam" id="TIGR02093">
    <property type="entry name" value="P_ylase"/>
    <property type="match status" value="1"/>
</dbReference>
<dbReference type="InterPro" id="IPR011833">
    <property type="entry name" value="Glycg_phsphrylas"/>
</dbReference>
<evidence type="ECO:0000313" key="12">
    <source>
        <dbReference type="Proteomes" id="UP000886743"/>
    </source>
</evidence>
<evidence type="ECO:0000256" key="8">
    <source>
        <dbReference type="ARBA" id="ARBA00025174"/>
    </source>
</evidence>
<evidence type="ECO:0000256" key="10">
    <source>
        <dbReference type="RuleBase" id="RU000587"/>
    </source>
</evidence>
<dbReference type="GO" id="GO:0005737">
    <property type="term" value="C:cytoplasm"/>
    <property type="evidence" value="ECO:0007669"/>
    <property type="project" value="TreeGrafter"/>
</dbReference>
<keyword evidence="6 9" id="KW-0663">Pyridoxal phosphate</keyword>
<dbReference type="InterPro" id="IPR035090">
    <property type="entry name" value="Pyridoxal_P_attach_site"/>
</dbReference>
<comment type="function">
    <text evidence="8">Phosphorylase is an important allosteric enzyme in carbohydrate metabolism. Enzymes from different sources differ in their regulatory mechanisms and in their natural substrates. However, all known phosphorylases share catalytic and structural properties.</text>
</comment>
<evidence type="ECO:0000256" key="6">
    <source>
        <dbReference type="ARBA" id="ARBA00022898"/>
    </source>
</evidence>
<dbReference type="InterPro" id="IPR000811">
    <property type="entry name" value="Glyco_trans_35"/>
</dbReference>
<dbReference type="AlphaFoldDB" id="A0A9D1SZ83"/>
<dbReference type="FunFam" id="3.40.50.2000:FF:000149">
    <property type="entry name" value="Glycogen phosphorylase, muscle form"/>
    <property type="match status" value="1"/>
</dbReference>
<protein>
    <recommendedName>
        <fullName evidence="10">Alpha-1,4 glucan phosphorylase</fullName>
        <ecNumber evidence="10">2.4.1.1</ecNumber>
    </recommendedName>
</protein>
<reference evidence="11" key="2">
    <citation type="journal article" date="2021" name="PeerJ">
        <title>Extensive microbial diversity within the chicken gut microbiome revealed by metagenomics and culture.</title>
        <authorList>
            <person name="Gilroy R."/>
            <person name="Ravi A."/>
            <person name="Getino M."/>
            <person name="Pursley I."/>
            <person name="Horton D.L."/>
            <person name="Alikhan N.F."/>
            <person name="Baker D."/>
            <person name="Gharbi K."/>
            <person name="Hall N."/>
            <person name="Watson M."/>
            <person name="Adriaenssens E.M."/>
            <person name="Foster-Nyarko E."/>
            <person name="Jarju S."/>
            <person name="Secka A."/>
            <person name="Antonio M."/>
            <person name="Oren A."/>
            <person name="Chaudhuri R.R."/>
            <person name="La Ragione R."/>
            <person name="Hildebrand F."/>
            <person name="Pallen M.J."/>
        </authorList>
    </citation>
    <scope>NUCLEOTIDE SEQUENCE</scope>
    <source>
        <strain evidence="11">4920</strain>
    </source>
</reference>
<comment type="catalytic activity">
    <reaction evidence="1 10">
        <text>[(1-&gt;4)-alpha-D-glucosyl](n) + phosphate = [(1-&gt;4)-alpha-D-glucosyl](n-1) + alpha-D-glucose 1-phosphate</text>
        <dbReference type="Rhea" id="RHEA:41732"/>
        <dbReference type="Rhea" id="RHEA-COMP:9584"/>
        <dbReference type="Rhea" id="RHEA-COMP:9586"/>
        <dbReference type="ChEBI" id="CHEBI:15444"/>
        <dbReference type="ChEBI" id="CHEBI:43474"/>
        <dbReference type="ChEBI" id="CHEBI:58601"/>
        <dbReference type="EC" id="2.4.1.1"/>
    </reaction>
</comment>
<evidence type="ECO:0000256" key="1">
    <source>
        <dbReference type="ARBA" id="ARBA00001275"/>
    </source>
</evidence>
<evidence type="ECO:0000313" key="11">
    <source>
        <dbReference type="EMBL" id="HIV02483.1"/>
    </source>
</evidence>
<dbReference type="CDD" id="cd04300">
    <property type="entry name" value="GT35_Glycogen_Phosphorylase"/>
    <property type="match status" value="1"/>
</dbReference>
<dbReference type="Pfam" id="PF00343">
    <property type="entry name" value="Phosphorylase"/>
    <property type="match status" value="1"/>
</dbReference>
<dbReference type="Proteomes" id="UP000886743">
    <property type="component" value="Unassembled WGS sequence"/>
</dbReference>
<sequence length="813" mass="93053">MLTKKQQEIYDEITGKVMRYFGKTIEDATDRMIYQACAYTVRDEIMRKWQESHAIVKKEQSKKLYYLSSEFLMGRLLGTNMLNLALTDDYIAVFKEIGIDINTVEAQESDAGLGNGGLGRLAACFIDSLTTLDLPAYGSTIRYEYGLFQQKIIDGYQFEQPDSWLEDGYVWEIPRPEEQVEVLFGGKVYTDWYEGRFSFRYENSHTVLAVPYDVPICGYNSKMINKLRLWSAKAPTDLNMQFFNEGQYTRAVEERDLAEVISNVLYPEDNHDEGKKLRLRQQYFLVSATIQWIVRDFKYAYGPAWDIFADKIAIHINDTHPALAIPELMRILMDNEGLGWDEAWDITCKVCAYTNHTVMSEALEKWPVSLFEPLLPRIYMIVAEINRRLLEHLNEVYPNDFGKIDYMAVINKQGQISMANLCLATCHAINGVSKLHTDILTKDIFADYYRLDPSRFHAITNGITFRRWIMYANPELTKLITSSIGDGWLTDASKLSALKKFADDKAFCEKFAAIKLENKKALAAYIKEHNGIDVDVNSIFDVQAKRLHEYKRQLLNVLHILYLYNCLTDNPSLDLTPRTFIFAAKASPGYKRAKLIIKLINSVANLVNNDARIGGKLKVVFLENYGVTLAEKIMVAADVSEQISTAGKEASGTGNMKFMLNGALTIGTFDGANVEMSEQVGMENMYIFGLRADEVEARYRHQTGEVQTLYASNMPLKRVLDQLIDGTLEPQHPQIFRDLYHSLLFGDYGMADPYMVTRDFDAYVEAQSQLAHEYRDKALWTKKAVLNTAASGYFSSDRTIQEYNDKIWHLEHI</sequence>
<evidence type="ECO:0000256" key="7">
    <source>
        <dbReference type="ARBA" id="ARBA00023277"/>
    </source>
</evidence>
<comment type="cofactor">
    <cofactor evidence="2 10">
        <name>pyridoxal 5'-phosphate</name>
        <dbReference type="ChEBI" id="CHEBI:597326"/>
    </cofactor>
</comment>
<dbReference type="PANTHER" id="PTHR11468:SF3">
    <property type="entry name" value="GLYCOGEN PHOSPHORYLASE, LIVER FORM"/>
    <property type="match status" value="1"/>
</dbReference>
<comment type="similarity">
    <text evidence="3 10">Belongs to the glycogen phosphorylase family.</text>
</comment>
<evidence type="ECO:0000256" key="2">
    <source>
        <dbReference type="ARBA" id="ARBA00001933"/>
    </source>
</evidence>
<dbReference type="Gene3D" id="3.40.50.2000">
    <property type="entry name" value="Glycogen Phosphorylase B"/>
    <property type="match status" value="2"/>
</dbReference>
<dbReference type="GO" id="GO:0030170">
    <property type="term" value="F:pyridoxal phosphate binding"/>
    <property type="evidence" value="ECO:0007669"/>
    <property type="project" value="InterPro"/>
</dbReference>
<dbReference type="PIRSF" id="PIRSF000460">
    <property type="entry name" value="Pprylas_GlgP"/>
    <property type="match status" value="1"/>
</dbReference>
<comment type="caution">
    <text evidence="11">The sequence shown here is derived from an EMBL/GenBank/DDBJ whole genome shotgun (WGS) entry which is preliminary data.</text>
</comment>
<reference evidence="11" key="1">
    <citation type="submission" date="2020-10" db="EMBL/GenBank/DDBJ databases">
        <authorList>
            <person name="Gilroy R."/>
        </authorList>
    </citation>
    <scope>NUCLEOTIDE SEQUENCE</scope>
    <source>
        <strain evidence="11">4920</strain>
    </source>
</reference>